<evidence type="ECO:0000313" key="2">
    <source>
        <dbReference type="Proteomes" id="UP001227964"/>
    </source>
</evidence>
<proteinExistence type="predicted"/>
<dbReference type="PANTHER" id="PTHR36451:SF1">
    <property type="entry name" value="OMEGA-HYDROXY-BETA-DIHYDROMENAQUINONE-9 SULFOTRANSFERASE STF3"/>
    <property type="match status" value="1"/>
</dbReference>
<dbReference type="Pfam" id="PF13469">
    <property type="entry name" value="Sulfotransfer_3"/>
    <property type="match status" value="1"/>
</dbReference>
<dbReference type="Gene3D" id="3.40.50.300">
    <property type="entry name" value="P-loop containing nucleotide triphosphate hydrolases"/>
    <property type="match status" value="1"/>
</dbReference>
<reference evidence="1 2" key="1">
    <citation type="submission" date="2023-06" db="EMBL/GenBank/DDBJ databases">
        <title>Marinobacter azerbaijanicus a moderately halophilic, isolated from Urmia Lake in Azerbaijan region of Iran.</title>
        <authorList>
            <person name="Sanchez-Porro C."/>
            <person name="Aghdam E.M."/>
            <person name="Saheb S.M."/>
            <person name="Tarhriz V."/>
            <person name="Kazemi E."/>
            <person name="Ammozegar M.A."/>
            <person name="Ventosa A."/>
            <person name="Hejazi M.S."/>
        </authorList>
    </citation>
    <scope>NUCLEOTIDE SEQUENCE [LARGE SCALE GENOMIC DNA]</scope>
    <source>
        <strain evidence="1 2">TBZ242</strain>
    </source>
</reference>
<dbReference type="EC" id="2.8.2.-" evidence="1"/>
<dbReference type="InterPro" id="IPR027417">
    <property type="entry name" value="P-loop_NTPase"/>
</dbReference>
<dbReference type="SUPFAM" id="SSF52540">
    <property type="entry name" value="P-loop containing nucleoside triphosphate hydrolases"/>
    <property type="match status" value="1"/>
</dbReference>
<organism evidence="1 2">
    <name type="scientific">Marinobacter azerbaijanicus</name>
    <dbReference type="NCBI Taxonomy" id="3050455"/>
    <lineage>
        <taxon>Bacteria</taxon>
        <taxon>Pseudomonadati</taxon>
        <taxon>Pseudomonadota</taxon>
        <taxon>Gammaproteobacteria</taxon>
        <taxon>Pseudomonadales</taxon>
        <taxon>Marinobacteraceae</taxon>
        <taxon>Marinobacter</taxon>
    </lineage>
</organism>
<dbReference type="Proteomes" id="UP001227964">
    <property type="component" value="Unassembled WGS sequence"/>
</dbReference>
<sequence>MGKQSEKAKSQLPWWLRAFDDKYGVTWRGYNAIRRINLRRGMRFAKAWLEGPRYQSPIFVIGVPRSGTSLLFRMLSLHPDLAAMPHEGHDIWRHFHHPRKTGWDSDVIDAKRAHPSRERRYAEAFIRARSPDKPQAVRFIEKTPDNALRIQYILKIFPDAQFVVIHRDPCAVINSFINGWRDPGGRFRAYFVPETLNIPDYGFDRRWCFTLIPGWRDLVNSTVPVIAFRQWSEYVRAIASARDTVPDSKYSEIFLEDIQHHPEQVLDHLANKLELNMSSELKARMAELARININSFADTSDVGSADKNRREISELLPEISTLAPLIGFDVNSATGEVFRAKSRLSSAYD</sequence>
<dbReference type="PANTHER" id="PTHR36451">
    <property type="entry name" value="PAPS-DEPENDENT SULFOTRANSFERASE STF3"/>
    <property type="match status" value="1"/>
</dbReference>
<accession>A0ABT7I7W2</accession>
<keyword evidence="1" id="KW-0808">Transferase</keyword>
<keyword evidence="2" id="KW-1185">Reference proteome</keyword>
<dbReference type="EMBL" id="JASSVS010000001">
    <property type="protein sequence ID" value="MDL0429765.1"/>
    <property type="molecule type" value="Genomic_DNA"/>
</dbReference>
<comment type="caution">
    <text evidence="1">The sequence shown here is derived from an EMBL/GenBank/DDBJ whole genome shotgun (WGS) entry which is preliminary data.</text>
</comment>
<gene>
    <name evidence="1" type="ORF">QPM17_01395</name>
</gene>
<dbReference type="GO" id="GO:0016740">
    <property type="term" value="F:transferase activity"/>
    <property type="evidence" value="ECO:0007669"/>
    <property type="project" value="UniProtKB-KW"/>
</dbReference>
<dbReference type="InterPro" id="IPR052736">
    <property type="entry name" value="Stf3_sulfotransferase"/>
</dbReference>
<dbReference type="RefSeq" id="WP_285388133.1">
    <property type="nucleotide sequence ID" value="NZ_JASSVS010000001.1"/>
</dbReference>
<name>A0ABT7I7W2_9GAMM</name>
<evidence type="ECO:0000313" key="1">
    <source>
        <dbReference type="EMBL" id="MDL0429765.1"/>
    </source>
</evidence>
<protein>
    <submittedName>
        <fullName evidence="1">Sulfotransferase</fullName>
        <ecNumber evidence="1">2.8.2.-</ecNumber>
    </submittedName>
</protein>